<evidence type="ECO:0000313" key="4">
    <source>
        <dbReference type="Proteomes" id="UP000184342"/>
    </source>
</evidence>
<dbReference type="PROSITE" id="PS50231">
    <property type="entry name" value="RICIN_B_LECTIN"/>
    <property type="match status" value="1"/>
</dbReference>
<evidence type="ECO:0000259" key="2">
    <source>
        <dbReference type="SMART" id="SM00635"/>
    </source>
</evidence>
<dbReference type="EMBL" id="FQYT01000051">
    <property type="protein sequence ID" value="SHJ75285.1"/>
    <property type="molecule type" value="Genomic_DNA"/>
</dbReference>
<accession>A0A1M6LVV4</accession>
<dbReference type="SUPFAM" id="SSF49373">
    <property type="entry name" value="Invasin/intimin cell-adhesion fragments"/>
    <property type="match status" value="2"/>
</dbReference>
<proteinExistence type="predicted"/>
<dbReference type="AlphaFoldDB" id="A0A1M6LVV4"/>
<feature type="domain" description="Ricin B lectin" evidence="1">
    <location>
        <begin position="273"/>
        <end position="416"/>
    </location>
</feature>
<evidence type="ECO:0000313" key="3">
    <source>
        <dbReference type="EMBL" id="SHJ75285.1"/>
    </source>
</evidence>
<reference evidence="3 4" key="1">
    <citation type="submission" date="2016-11" db="EMBL/GenBank/DDBJ databases">
        <authorList>
            <person name="Jaros S."/>
            <person name="Januszkiewicz K."/>
            <person name="Wedrychowicz H."/>
        </authorList>
    </citation>
    <scope>NUCLEOTIDE SEQUENCE [LARGE SCALE GENOMIC DNA]</scope>
    <source>
        <strain evidence="3 4">DSM 15970</strain>
    </source>
</reference>
<dbReference type="RefSeq" id="WP_178138610.1">
    <property type="nucleotide sequence ID" value="NZ_FQYT01000051.1"/>
</dbReference>
<protein>
    <submittedName>
        <fullName evidence="3">Ig-like domain (Group 2)</fullName>
    </submittedName>
</protein>
<sequence>MDQYRFTVNTSGIFTLVGIWTGDFYGYNWEEDLGIGLYDSNGNIINAASLYYSDGYYRALSMSLAPGTYYIHVLQISDYQYLYVGEQYGILTSFEPSSISVTGVTLNKNSTTINGVGATEKLTAIVAPVNATNKNVTWSSGNNNIATVSADGTVTAVGYGTATVTVRTADGNYTANCTVTVAPVPVTGITLNTASTTINGIGVTEKLTETIIPNNAYNKNVAWSSSNTSIATVDSTGRVTSVGYGTASITATTYDGAKTATCAVSVQAQNDYSGIYNIRSKNSSLVMDVYGGGTVEGTNIIQWGYHGRENQQWRFASLGNGYYKITSVLNPSFSLDVYGGGTNLGNRVIQWTYHGGTNQQWKIIENADGSCSLMSRLAVENGTRYVLDVYGGGTVEGVNVIQWSGNNGDNQKWYLEQVRDYTLSYNCNGGTAIASSPE</sequence>
<keyword evidence="4" id="KW-1185">Reference proteome</keyword>
<dbReference type="InterPro" id="IPR003343">
    <property type="entry name" value="Big_2"/>
</dbReference>
<dbReference type="Gene3D" id="2.80.10.50">
    <property type="match status" value="2"/>
</dbReference>
<feature type="non-terminal residue" evidence="3">
    <location>
        <position position="438"/>
    </location>
</feature>
<dbReference type="SMART" id="SM00458">
    <property type="entry name" value="RICIN"/>
    <property type="match status" value="1"/>
</dbReference>
<dbReference type="SUPFAM" id="SSF50370">
    <property type="entry name" value="Ricin B-like lectins"/>
    <property type="match status" value="1"/>
</dbReference>
<feature type="domain" description="BIG2" evidence="2">
    <location>
        <begin position="100"/>
        <end position="178"/>
    </location>
</feature>
<name>A0A1M6LVV4_9FIRM</name>
<evidence type="ECO:0000259" key="1">
    <source>
        <dbReference type="SMART" id="SM00458"/>
    </source>
</evidence>
<feature type="domain" description="BIG2" evidence="2">
    <location>
        <begin position="185"/>
        <end position="263"/>
    </location>
</feature>
<dbReference type="SMART" id="SM00635">
    <property type="entry name" value="BID_2"/>
    <property type="match status" value="2"/>
</dbReference>
<dbReference type="Pfam" id="PF00652">
    <property type="entry name" value="Ricin_B_lectin"/>
    <property type="match status" value="1"/>
</dbReference>
<dbReference type="InterPro" id="IPR000772">
    <property type="entry name" value="Ricin_B_lectin"/>
</dbReference>
<dbReference type="Proteomes" id="UP000184342">
    <property type="component" value="Unassembled WGS sequence"/>
</dbReference>
<organism evidence="3 4">
    <name type="scientific">Parasporobacterium paucivorans DSM 15970</name>
    <dbReference type="NCBI Taxonomy" id="1122934"/>
    <lineage>
        <taxon>Bacteria</taxon>
        <taxon>Bacillati</taxon>
        <taxon>Bacillota</taxon>
        <taxon>Clostridia</taxon>
        <taxon>Lachnospirales</taxon>
        <taxon>Lachnospiraceae</taxon>
        <taxon>Parasporobacterium</taxon>
    </lineage>
</organism>
<gene>
    <name evidence="3" type="ORF">SAMN02745691_02456</name>
</gene>
<dbReference type="CDD" id="cd00161">
    <property type="entry name" value="beta-trefoil_Ricin-like"/>
    <property type="match status" value="1"/>
</dbReference>
<dbReference type="Gene3D" id="2.60.40.1080">
    <property type="match status" value="2"/>
</dbReference>
<dbReference type="InterPro" id="IPR035992">
    <property type="entry name" value="Ricin_B-like_lectins"/>
</dbReference>
<dbReference type="Pfam" id="PF02368">
    <property type="entry name" value="Big_2"/>
    <property type="match status" value="2"/>
</dbReference>
<dbReference type="InterPro" id="IPR008964">
    <property type="entry name" value="Invasin/intimin_cell_adhesion"/>
</dbReference>